<proteinExistence type="predicted"/>
<dbReference type="AlphaFoldDB" id="A0A090F8L6"/>
<name>A0A090F8L6_MESPL</name>
<evidence type="ECO:0000313" key="2">
    <source>
        <dbReference type="EMBL" id="CDX38026.1"/>
    </source>
</evidence>
<sequence>MQAIILFSQLLDRPRYRRRTILDLADKPDLAVAAALRDRNRVLLLGYIKRNKCFAILSHGSPSVREDRLGPSEQPSSFNRTKGRATDLSPGT</sequence>
<dbReference type="Proteomes" id="UP000046373">
    <property type="component" value="Unassembled WGS sequence"/>
</dbReference>
<protein>
    <submittedName>
        <fullName evidence="2">Uncharacterized protein</fullName>
    </submittedName>
</protein>
<accession>A0A090F8L6</accession>
<evidence type="ECO:0000256" key="1">
    <source>
        <dbReference type="SAM" id="MobiDB-lite"/>
    </source>
</evidence>
<organism evidence="2 3">
    <name type="scientific">Mesorhizobium plurifarium</name>
    <dbReference type="NCBI Taxonomy" id="69974"/>
    <lineage>
        <taxon>Bacteria</taxon>
        <taxon>Pseudomonadati</taxon>
        <taxon>Pseudomonadota</taxon>
        <taxon>Alphaproteobacteria</taxon>
        <taxon>Hyphomicrobiales</taxon>
        <taxon>Phyllobacteriaceae</taxon>
        <taxon>Mesorhizobium</taxon>
    </lineage>
</organism>
<dbReference type="EMBL" id="CCNB01000015">
    <property type="protein sequence ID" value="CDX38026.1"/>
    <property type="molecule type" value="Genomic_DNA"/>
</dbReference>
<evidence type="ECO:0000313" key="3">
    <source>
        <dbReference type="Proteomes" id="UP000046373"/>
    </source>
</evidence>
<gene>
    <name evidence="2" type="ORF">MPLDJ20_220018</name>
</gene>
<reference evidence="2 3" key="1">
    <citation type="submission" date="2014-08" db="EMBL/GenBank/DDBJ databases">
        <authorList>
            <person name="Moulin Lionel"/>
        </authorList>
    </citation>
    <scope>NUCLEOTIDE SEQUENCE [LARGE SCALE GENOMIC DNA]</scope>
</reference>
<feature type="region of interest" description="Disordered" evidence="1">
    <location>
        <begin position="62"/>
        <end position="92"/>
    </location>
</feature>